<accession>A0AAV9VK43</accession>
<evidence type="ECO:0008006" key="4">
    <source>
        <dbReference type="Google" id="ProtNLM"/>
    </source>
</evidence>
<name>A0AAV9VK43_9PEZI</name>
<dbReference type="Proteomes" id="UP001373714">
    <property type="component" value="Unassembled WGS sequence"/>
</dbReference>
<gene>
    <name evidence="2" type="ORF">TWF730_005569</name>
</gene>
<dbReference type="GO" id="GO:0030008">
    <property type="term" value="C:TRAPP complex"/>
    <property type="evidence" value="ECO:0007669"/>
    <property type="project" value="TreeGrafter"/>
</dbReference>
<protein>
    <recommendedName>
        <fullName evidence="4">Trafficking protein particle complex subunit 12</fullName>
    </recommendedName>
</protein>
<reference evidence="2 3" key="1">
    <citation type="submission" date="2019-10" db="EMBL/GenBank/DDBJ databases">
        <authorList>
            <person name="Palmer J.M."/>
        </authorList>
    </citation>
    <scope>NUCLEOTIDE SEQUENCE [LARGE SCALE GENOMIC DNA]</scope>
    <source>
        <strain evidence="2 3">TWF730</strain>
    </source>
</reference>
<proteinExistence type="predicted"/>
<dbReference type="EMBL" id="JAVHNS010000002">
    <property type="protein sequence ID" value="KAK6361857.1"/>
    <property type="molecule type" value="Genomic_DNA"/>
</dbReference>
<dbReference type="PANTHER" id="PTHR21581">
    <property type="entry name" value="D-ALANYL-D-ALANINE CARBOXYPEPTIDASE"/>
    <property type="match status" value="1"/>
</dbReference>
<feature type="region of interest" description="Disordered" evidence="1">
    <location>
        <begin position="51"/>
        <end position="112"/>
    </location>
</feature>
<sequence length="500" mass="56092">MRKRDGQEMTTISTLQHVFPCISTTSNFNPNNTKITVVSTASLPLVYSIGDPRDMSSEEQNIPVRRHSKRNSADMRAQGAPRRMTTGPLDLNFELPTSPPAEGKPVQDGSASVSTAMSVNTFATAPERVSSPASATSTHTISGLTAAEPPRDYAYLLDPLNFRHLPNVERNQLSLIPLSSHLHTLATHCSTALSSTAATDAHNIFPLWTIRLICFSLISAQTTAFAAQEIKVFGDLTSNFYRDSSGTHAVPWDLRVLAIRLQALGFNDWRRCLEHFYMLAKEARTEAIKHRESPEVFKLWRNRLLDLGLRVAAALIEISDLDGAERHLKSLMEEKDELDGDIRFRLREAVLYMQLGQLDTARKCYLANGASEGEDVDTVIEGLRLMATDDFEGAAILWKKLVDSEKEGERRTIYLTNMAVALLYLRRLPEVQATSNFRMQSTMDRQLAYSYKSLVFNIVTMQTLLDFEYEPVNLDIRQQLEVLNNEMAGVLKKREQAAHA</sequence>
<dbReference type="AlphaFoldDB" id="A0AAV9VK43"/>
<organism evidence="2 3">
    <name type="scientific">Orbilia blumenaviensis</name>
    <dbReference type="NCBI Taxonomy" id="1796055"/>
    <lineage>
        <taxon>Eukaryota</taxon>
        <taxon>Fungi</taxon>
        <taxon>Dikarya</taxon>
        <taxon>Ascomycota</taxon>
        <taxon>Pezizomycotina</taxon>
        <taxon>Orbiliomycetes</taxon>
        <taxon>Orbiliales</taxon>
        <taxon>Orbiliaceae</taxon>
        <taxon>Orbilia</taxon>
    </lineage>
</organism>
<keyword evidence="3" id="KW-1185">Reference proteome</keyword>
<comment type="caution">
    <text evidence="2">The sequence shown here is derived from an EMBL/GenBank/DDBJ whole genome shotgun (WGS) entry which is preliminary data.</text>
</comment>
<evidence type="ECO:0000313" key="3">
    <source>
        <dbReference type="Proteomes" id="UP001373714"/>
    </source>
</evidence>
<dbReference type="GO" id="GO:0005794">
    <property type="term" value="C:Golgi apparatus"/>
    <property type="evidence" value="ECO:0007669"/>
    <property type="project" value="TreeGrafter"/>
</dbReference>
<dbReference type="PANTHER" id="PTHR21581:SF6">
    <property type="entry name" value="TRAFFICKING PROTEIN PARTICLE COMPLEX SUBUNIT 12"/>
    <property type="match status" value="1"/>
</dbReference>
<evidence type="ECO:0000313" key="2">
    <source>
        <dbReference type="EMBL" id="KAK6361857.1"/>
    </source>
</evidence>
<evidence type="ECO:0000256" key="1">
    <source>
        <dbReference type="SAM" id="MobiDB-lite"/>
    </source>
</evidence>